<dbReference type="AlphaFoldDB" id="A0A3S5CP87"/>
<feature type="signal peptide" evidence="1">
    <location>
        <begin position="1"/>
        <end position="28"/>
    </location>
</feature>
<proteinExistence type="predicted"/>
<accession>A0A3S5CP87</accession>
<protein>
    <recommendedName>
        <fullName evidence="4">Secreted protein</fullName>
    </recommendedName>
</protein>
<name>A0A3S5CP87_9PLAT</name>
<keyword evidence="1" id="KW-0732">Signal</keyword>
<evidence type="ECO:0000313" key="2">
    <source>
        <dbReference type="EMBL" id="VEL25190.1"/>
    </source>
</evidence>
<sequence>MLQEKWLSSTHFILRHALAVLFVAPIASDDLQECLFARRGKTDHVSVRVLRVAVGSSKGCYALVDSYNSSEALLPRFL</sequence>
<evidence type="ECO:0000313" key="3">
    <source>
        <dbReference type="Proteomes" id="UP000784294"/>
    </source>
</evidence>
<dbReference type="Proteomes" id="UP000784294">
    <property type="component" value="Unassembled WGS sequence"/>
</dbReference>
<organism evidence="2 3">
    <name type="scientific">Protopolystoma xenopodis</name>
    <dbReference type="NCBI Taxonomy" id="117903"/>
    <lineage>
        <taxon>Eukaryota</taxon>
        <taxon>Metazoa</taxon>
        <taxon>Spiralia</taxon>
        <taxon>Lophotrochozoa</taxon>
        <taxon>Platyhelminthes</taxon>
        <taxon>Monogenea</taxon>
        <taxon>Polyopisthocotylea</taxon>
        <taxon>Polystomatidea</taxon>
        <taxon>Polystomatidae</taxon>
        <taxon>Protopolystoma</taxon>
    </lineage>
</organism>
<keyword evidence="3" id="KW-1185">Reference proteome</keyword>
<gene>
    <name evidence="2" type="ORF">PXEA_LOCUS18630</name>
</gene>
<evidence type="ECO:0008006" key="4">
    <source>
        <dbReference type="Google" id="ProtNLM"/>
    </source>
</evidence>
<reference evidence="2" key="1">
    <citation type="submission" date="2018-11" db="EMBL/GenBank/DDBJ databases">
        <authorList>
            <consortium name="Pathogen Informatics"/>
        </authorList>
    </citation>
    <scope>NUCLEOTIDE SEQUENCE</scope>
</reference>
<feature type="chain" id="PRO_5018703940" description="Secreted protein" evidence="1">
    <location>
        <begin position="29"/>
        <end position="78"/>
    </location>
</feature>
<evidence type="ECO:0000256" key="1">
    <source>
        <dbReference type="SAM" id="SignalP"/>
    </source>
</evidence>
<comment type="caution">
    <text evidence="2">The sequence shown here is derived from an EMBL/GenBank/DDBJ whole genome shotgun (WGS) entry which is preliminary data.</text>
</comment>
<dbReference type="EMBL" id="CAAALY010072203">
    <property type="protein sequence ID" value="VEL25190.1"/>
    <property type="molecule type" value="Genomic_DNA"/>
</dbReference>